<dbReference type="RefSeq" id="WP_055194810.1">
    <property type="nucleotide sequence ID" value="NZ_CABIYH010000018.1"/>
</dbReference>
<evidence type="ECO:0000259" key="7">
    <source>
        <dbReference type="PROSITE" id="PS50076"/>
    </source>
</evidence>
<dbReference type="Gene3D" id="1.10.287.110">
    <property type="entry name" value="DnaJ domain"/>
    <property type="match status" value="1"/>
</dbReference>
<dbReference type="OrthoDB" id="9779889at2"/>
<dbReference type="GO" id="GO:0005737">
    <property type="term" value="C:cytoplasm"/>
    <property type="evidence" value="ECO:0007669"/>
    <property type="project" value="TreeGrafter"/>
</dbReference>
<keyword evidence="6" id="KW-0143">Chaperone</keyword>
<dbReference type="InterPro" id="IPR018253">
    <property type="entry name" value="DnaJ_domain_CS"/>
</dbReference>
<protein>
    <submittedName>
        <fullName evidence="8">Chaperone protein DnaJ</fullName>
    </submittedName>
</protein>
<organism evidence="8 9">
    <name type="scientific">Roseburia intestinalis</name>
    <dbReference type="NCBI Taxonomy" id="166486"/>
    <lineage>
        <taxon>Bacteria</taxon>
        <taxon>Bacillati</taxon>
        <taxon>Bacillota</taxon>
        <taxon>Clostridia</taxon>
        <taxon>Lachnospirales</taxon>
        <taxon>Lachnospiraceae</taxon>
        <taxon>Roseburia</taxon>
    </lineage>
</organism>
<dbReference type="Gene3D" id="2.60.260.20">
    <property type="entry name" value="Urease metallochaperone UreE, N-terminal domain"/>
    <property type="match status" value="2"/>
</dbReference>
<dbReference type="PRINTS" id="PR00625">
    <property type="entry name" value="JDOMAIN"/>
</dbReference>
<evidence type="ECO:0000256" key="1">
    <source>
        <dbReference type="ARBA" id="ARBA00022705"/>
    </source>
</evidence>
<dbReference type="Pfam" id="PF01556">
    <property type="entry name" value="DnaJ_C"/>
    <property type="match status" value="1"/>
</dbReference>
<dbReference type="GO" id="GO:0042026">
    <property type="term" value="P:protein refolding"/>
    <property type="evidence" value="ECO:0007669"/>
    <property type="project" value="TreeGrafter"/>
</dbReference>
<evidence type="ECO:0000256" key="5">
    <source>
        <dbReference type="ARBA" id="ARBA00022833"/>
    </source>
</evidence>
<feature type="domain" description="J" evidence="7">
    <location>
        <begin position="4"/>
        <end position="69"/>
    </location>
</feature>
<dbReference type="SMART" id="SM00271">
    <property type="entry name" value="DnaJ"/>
    <property type="match status" value="1"/>
</dbReference>
<dbReference type="Proteomes" id="UP000095350">
    <property type="component" value="Unassembled WGS sequence"/>
</dbReference>
<dbReference type="PANTHER" id="PTHR43096:SF52">
    <property type="entry name" value="DNAJ HOMOLOG 1, MITOCHONDRIAL-RELATED"/>
    <property type="match status" value="1"/>
</dbReference>
<proteinExistence type="predicted"/>
<gene>
    <name evidence="8" type="primary">dnaJ_4</name>
    <name evidence="8" type="ORF">ERS852572_02458</name>
</gene>
<evidence type="ECO:0000313" key="8">
    <source>
        <dbReference type="EMBL" id="CUN20588.1"/>
    </source>
</evidence>
<dbReference type="PaxDb" id="166486-ERS852572_02458"/>
<dbReference type="EMBL" id="CYXZ01000018">
    <property type="protein sequence ID" value="CUN20588.1"/>
    <property type="molecule type" value="Genomic_DNA"/>
</dbReference>
<dbReference type="FunFam" id="1.10.287.110:FF:000034">
    <property type="entry name" value="Chaperone protein DnaJ"/>
    <property type="match status" value="1"/>
</dbReference>
<keyword evidence="1" id="KW-0235">DNA replication</keyword>
<accession>A0A173V3Y2</accession>
<sequence length="317" mass="34959">MKRDYYEVLGIDKNADASAIKKAYRKLAKKYHPDTNKDDPNAEQKFKEVTEAYSVLNDPEKKKLYDQYGMAAFEEGFSEEQARRAANGGGFSGFHFENGEAGDFWDDMFGQFFGGNSRGNASGNGFGGDRFYREFTGGNSGSHFRGGRDVEAEVTVDFDEAALGCEKVIRLSGSDGKIQSFKVRIPAGMDDGEQLRLKSKGHTGADGTTGDLFLKIKIRPKNGCERKGLDVYTTVTIPYVTAALGGKARIHTLYGDVDCNIKGGTQDGSKIRLRGKGIVSRKNPSIHGDQYVKVQIQVPKYLSPEAKKKLQEYSMMC</sequence>
<dbReference type="GO" id="GO:0008270">
    <property type="term" value="F:zinc ion binding"/>
    <property type="evidence" value="ECO:0007669"/>
    <property type="project" value="UniProtKB-KW"/>
</dbReference>
<keyword evidence="4" id="KW-0863">Zinc-finger</keyword>
<keyword evidence="5" id="KW-0862">Zinc</keyword>
<evidence type="ECO:0000256" key="3">
    <source>
        <dbReference type="ARBA" id="ARBA00022737"/>
    </source>
</evidence>
<dbReference type="SUPFAM" id="SSF46565">
    <property type="entry name" value="Chaperone J-domain"/>
    <property type="match status" value="1"/>
</dbReference>
<dbReference type="InterPro" id="IPR036869">
    <property type="entry name" value="J_dom_sf"/>
</dbReference>
<dbReference type="GO" id="GO:0006260">
    <property type="term" value="P:DNA replication"/>
    <property type="evidence" value="ECO:0007669"/>
    <property type="project" value="UniProtKB-KW"/>
</dbReference>
<dbReference type="PROSITE" id="PS00636">
    <property type="entry name" value="DNAJ_1"/>
    <property type="match status" value="1"/>
</dbReference>
<dbReference type="FunFam" id="2.60.260.20:FF:000005">
    <property type="entry name" value="Chaperone protein dnaJ 1, mitochondrial"/>
    <property type="match status" value="1"/>
</dbReference>
<dbReference type="InterPro" id="IPR001623">
    <property type="entry name" value="DnaJ_domain"/>
</dbReference>
<keyword evidence="3" id="KW-0677">Repeat</keyword>
<dbReference type="AlphaFoldDB" id="A0A173V3Y2"/>
<evidence type="ECO:0000256" key="6">
    <source>
        <dbReference type="ARBA" id="ARBA00023186"/>
    </source>
</evidence>
<dbReference type="PANTHER" id="PTHR43096">
    <property type="entry name" value="DNAJ HOMOLOG 1, MITOCHONDRIAL-RELATED"/>
    <property type="match status" value="1"/>
</dbReference>
<evidence type="ECO:0000256" key="2">
    <source>
        <dbReference type="ARBA" id="ARBA00022723"/>
    </source>
</evidence>
<dbReference type="CDD" id="cd06257">
    <property type="entry name" value="DnaJ"/>
    <property type="match status" value="1"/>
</dbReference>
<dbReference type="SUPFAM" id="SSF49493">
    <property type="entry name" value="HSP40/DnaJ peptide-binding domain"/>
    <property type="match status" value="2"/>
</dbReference>
<dbReference type="STRING" id="166486.ERS852572_02458"/>
<evidence type="ECO:0000313" key="9">
    <source>
        <dbReference type="Proteomes" id="UP000095350"/>
    </source>
</evidence>
<name>A0A173V3Y2_9FIRM</name>
<keyword evidence="2" id="KW-0479">Metal-binding</keyword>
<dbReference type="InterPro" id="IPR008971">
    <property type="entry name" value="HSP40/DnaJ_pept-bd"/>
</dbReference>
<evidence type="ECO:0000256" key="4">
    <source>
        <dbReference type="ARBA" id="ARBA00022771"/>
    </source>
</evidence>
<dbReference type="InterPro" id="IPR002939">
    <property type="entry name" value="DnaJ_C"/>
</dbReference>
<dbReference type="GO" id="GO:0051082">
    <property type="term" value="F:unfolded protein binding"/>
    <property type="evidence" value="ECO:0007669"/>
    <property type="project" value="InterPro"/>
</dbReference>
<reference evidence="8 9" key="1">
    <citation type="submission" date="2015-09" db="EMBL/GenBank/DDBJ databases">
        <authorList>
            <consortium name="Pathogen Informatics"/>
        </authorList>
    </citation>
    <scope>NUCLEOTIDE SEQUENCE [LARGE SCALE GENOMIC DNA]</scope>
    <source>
        <strain evidence="8 9">2789STDY5834960</strain>
    </source>
</reference>
<dbReference type="Pfam" id="PF00226">
    <property type="entry name" value="DnaJ"/>
    <property type="match status" value="1"/>
</dbReference>
<dbReference type="PROSITE" id="PS50076">
    <property type="entry name" value="DNAJ_2"/>
    <property type="match status" value="1"/>
</dbReference>
<dbReference type="CDD" id="cd10747">
    <property type="entry name" value="DnaJ_C"/>
    <property type="match status" value="1"/>
</dbReference>